<accession>A0A0D6Q3D0</accession>
<dbReference type="RefSeq" id="WP_010512211.1">
    <property type="nucleotide sequence ID" value="NZ_BANI01000167.1"/>
</dbReference>
<name>A0A0D6Q3D0_KOMEU</name>
<proteinExistence type="predicted"/>
<comment type="caution">
    <text evidence="1">The sequence shown here is derived from an EMBL/GenBank/DDBJ whole genome shotgun (WGS) entry which is preliminary data.</text>
</comment>
<organism evidence="1 2">
    <name type="scientific">Komagataeibacter europaeus NBRC 3261</name>
    <dbReference type="NCBI Taxonomy" id="1234669"/>
    <lineage>
        <taxon>Bacteria</taxon>
        <taxon>Pseudomonadati</taxon>
        <taxon>Pseudomonadota</taxon>
        <taxon>Alphaproteobacteria</taxon>
        <taxon>Acetobacterales</taxon>
        <taxon>Acetobacteraceae</taxon>
        <taxon>Komagataeibacter</taxon>
    </lineage>
</organism>
<dbReference type="Proteomes" id="UP000032675">
    <property type="component" value="Unassembled WGS sequence"/>
</dbReference>
<protein>
    <submittedName>
        <fullName evidence="1">Uncharacterized protein</fullName>
    </submittedName>
</protein>
<evidence type="ECO:0000313" key="2">
    <source>
        <dbReference type="Proteomes" id="UP000032675"/>
    </source>
</evidence>
<evidence type="ECO:0000313" key="1">
    <source>
        <dbReference type="EMBL" id="GAN97490.1"/>
    </source>
</evidence>
<reference evidence="1 2" key="1">
    <citation type="submission" date="2012-11" db="EMBL/GenBank/DDBJ databases">
        <title>Whole genome sequence of Gluconacetobacter europaeus NBRC3261.</title>
        <authorList>
            <person name="Azuma Y."/>
            <person name="Higashiura N."/>
            <person name="Hirakawa H."/>
            <person name="Matsushita K."/>
        </authorList>
    </citation>
    <scope>NUCLEOTIDE SEQUENCE [LARGE SCALE GENOMIC DNA]</scope>
    <source>
        <strain evidence="1 2">NBRC 3261</strain>
    </source>
</reference>
<dbReference type="AlphaFoldDB" id="A0A0D6Q3D0"/>
<sequence length="45" mass="5028">MKFANQLDTDAERLGGYKRSGIERKTQKLALDARSRLNEASAGLF</sequence>
<dbReference type="EMBL" id="BANI01000167">
    <property type="protein sequence ID" value="GAN97490.1"/>
    <property type="molecule type" value="Genomic_DNA"/>
</dbReference>
<gene>
    <name evidence="1" type="ORF">Geu3261_0191_010</name>
</gene>